<gene>
    <name evidence="2" type="ORF">L2764_13345</name>
</gene>
<evidence type="ECO:0000259" key="1">
    <source>
        <dbReference type="Pfam" id="PF13453"/>
    </source>
</evidence>
<feature type="domain" description="Transcription factor zinc-finger" evidence="1">
    <location>
        <begin position="3"/>
        <end position="36"/>
    </location>
</feature>
<dbReference type="EMBL" id="JAKIKS010000049">
    <property type="protein sequence ID" value="MCL1125437.1"/>
    <property type="molecule type" value="Genomic_DNA"/>
</dbReference>
<protein>
    <submittedName>
        <fullName evidence="2">Zf-TFIIB domain-containing protein</fullName>
    </submittedName>
</protein>
<evidence type="ECO:0000313" key="2">
    <source>
        <dbReference type="EMBL" id="MCL1125437.1"/>
    </source>
</evidence>
<comment type="caution">
    <text evidence="2">The sequence shown here is derived from an EMBL/GenBank/DDBJ whole genome shotgun (WGS) entry which is preliminary data.</text>
</comment>
<dbReference type="RefSeq" id="WP_248940751.1">
    <property type="nucleotide sequence ID" value="NZ_JAKIKS010000049.1"/>
</dbReference>
<proteinExistence type="predicted"/>
<accession>A0ABT0LCL9</accession>
<name>A0ABT0LCL9_9GAMM</name>
<dbReference type="Proteomes" id="UP001203423">
    <property type="component" value="Unassembled WGS sequence"/>
</dbReference>
<keyword evidence="3" id="KW-1185">Reference proteome</keyword>
<feature type="domain" description="Transcription factor zinc-finger" evidence="1">
    <location>
        <begin position="93"/>
        <end position="113"/>
    </location>
</feature>
<organism evidence="2 3">
    <name type="scientific">Shewanella surugensis</name>
    <dbReference type="NCBI Taxonomy" id="212020"/>
    <lineage>
        <taxon>Bacteria</taxon>
        <taxon>Pseudomonadati</taxon>
        <taxon>Pseudomonadota</taxon>
        <taxon>Gammaproteobacteria</taxon>
        <taxon>Alteromonadales</taxon>
        <taxon>Shewanellaceae</taxon>
        <taxon>Shewanella</taxon>
    </lineage>
</organism>
<dbReference type="Pfam" id="PF13453">
    <property type="entry name" value="Zn_ribbon_TFIIB"/>
    <property type="match status" value="2"/>
</dbReference>
<dbReference type="InterPro" id="IPR027392">
    <property type="entry name" value="TF_Znf"/>
</dbReference>
<sequence length="147" mass="16617">MPCPRTGVPLKAVNVGGITVDISETCGGVFFDHLELLYFDEKSERRGSVLADHLKQFQPPQLNLTQRIHCQKCVDIVMLRHYYSPNYNPKKVIEVDECLGCGGFWFDYGELEKSGSFSLQKPIETMQRKHSNKASFTAQSTEVTSNI</sequence>
<evidence type="ECO:0000313" key="3">
    <source>
        <dbReference type="Proteomes" id="UP001203423"/>
    </source>
</evidence>
<reference evidence="2 3" key="1">
    <citation type="submission" date="2022-01" db="EMBL/GenBank/DDBJ databases">
        <title>Whole genome-based taxonomy of the Shewanellaceae.</title>
        <authorList>
            <person name="Martin-Rodriguez A.J."/>
        </authorList>
    </citation>
    <scope>NUCLEOTIDE SEQUENCE [LARGE SCALE GENOMIC DNA]</scope>
    <source>
        <strain evidence="2 3">DSM 17177</strain>
    </source>
</reference>